<dbReference type="Proteomes" id="UP001166674">
    <property type="component" value="Unassembled WGS sequence"/>
</dbReference>
<evidence type="ECO:0000256" key="1">
    <source>
        <dbReference type="SAM" id="MobiDB-lite"/>
    </source>
</evidence>
<comment type="caution">
    <text evidence="2">The sequence shown here is derived from an EMBL/GenBank/DDBJ whole genome shotgun (WGS) entry which is preliminary data.</text>
</comment>
<dbReference type="EMBL" id="JAATJV010447751">
    <property type="protein sequence ID" value="MBZ3891359.1"/>
    <property type="molecule type" value="Genomic_DNA"/>
</dbReference>
<organism evidence="2 3">
    <name type="scientific">Sciurus carolinensis</name>
    <name type="common">Eastern gray squirrel</name>
    <dbReference type="NCBI Taxonomy" id="30640"/>
    <lineage>
        <taxon>Eukaryota</taxon>
        <taxon>Metazoa</taxon>
        <taxon>Chordata</taxon>
        <taxon>Craniata</taxon>
        <taxon>Vertebrata</taxon>
        <taxon>Euteleostomi</taxon>
        <taxon>Mammalia</taxon>
        <taxon>Eutheria</taxon>
        <taxon>Euarchontoglires</taxon>
        <taxon>Glires</taxon>
        <taxon>Rodentia</taxon>
        <taxon>Sciuromorpha</taxon>
        <taxon>Sciuridae</taxon>
        <taxon>Sciurinae</taxon>
        <taxon>Sciurini</taxon>
        <taxon>Sciurus</taxon>
    </lineage>
</organism>
<keyword evidence="2" id="KW-0687">Ribonucleoprotein</keyword>
<dbReference type="AlphaFoldDB" id="A0AA41TCD6"/>
<dbReference type="GO" id="GO:0005840">
    <property type="term" value="C:ribosome"/>
    <property type="evidence" value="ECO:0007669"/>
    <property type="project" value="UniProtKB-KW"/>
</dbReference>
<feature type="region of interest" description="Disordered" evidence="1">
    <location>
        <begin position="1"/>
        <end position="43"/>
    </location>
</feature>
<proteinExistence type="predicted"/>
<accession>A0AA41TCD6</accession>
<protein>
    <submittedName>
        <fullName evidence="2">40S ribosomal protein S3a</fullName>
    </submittedName>
</protein>
<keyword evidence="2" id="KW-0689">Ribosomal protein</keyword>
<keyword evidence="3" id="KW-1185">Reference proteome</keyword>
<name>A0AA41TCD6_SCICA</name>
<reference evidence="2" key="1">
    <citation type="submission" date="2020-03" db="EMBL/GenBank/DDBJ databases">
        <title>Studies in the Genomics of Life Span.</title>
        <authorList>
            <person name="Glass D."/>
        </authorList>
    </citation>
    <scope>NUCLEOTIDE SEQUENCE</scope>
    <source>
        <strain evidence="2">SUZIE</strain>
        <tissue evidence="2">Muscle</tissue>
    </source>
</reference>
<evidence type="ECO:0000313" key="3">
    <source>
        <dbReference type="Proteomes" id="UP001166674"/>
    </source>
</evidence>
<gene>
    <name evidence="2" type="ORF">SUZIE_212565</name>
</gene>
<sequence>MGAVTPAKWAQNGKDVKKEDNDGEGVGTHEEENDDGEKETEKSCQSTCFLHDALFRKVNMYKKPKFELQKIMQLHGNGISGKATGYDTDDKVE</sequence>
<evidence type="ECO:0000313" key="2">
    <source>
        <dbReference type="EMBL" id="MBZ3891359.1"/>
    </source>
</evidence>